<dbReference type="AlphaFoldDB" id="A0A1M5BL34"/>
<dbReference type="InterPro" id="IPR006121">
    <property type="entry name" value="HMA_dom"/>
</dbReference>
<organism evidence="2 3">
    <name type="scientific">Bacteroides luti</name>
    <dbReference type="NCBI Taxonomy" id="1297750"/>
    <lineage>
        <taxon>Bacteria</taxon>
        <taxon>Pseudomonadati</taxon>
        <taxon>Bacteroidota</taxon>
        <taxon>Bacteroidia</taxon>
        <taxon>Bacteroidales</taxon>
        <taxon>Bacteroidaceae</taxon>
        <taxon>Bacteroides</taxon>
    </lineage>
</organism>
<dbReference type="Proteomes" id="UP000184509">
    <property type="component" value="Unassembled WGS sequence"/>
</dbReference>
<dbReference type="OrthoDB" id="677920at2"/>
<dbReference type="Gene3D" id="3.30.70.100">
    <property type="match status" value="1"/>
</dbReference>
<sequence>MKTLKFKTSAMCSGCVATIGKSLNEIVKPEQWSFDLSSKDKVLTVETDKEAGEIIHQIEKAGYKAELL</sequence>
<dbReference type="Pfam" id="PF00403">
    <property type="entry name" value="HMA"/>
    <property type="match status" value="1"/>
</dbReference>
<gene>
    <name evidence="2" type="ORF">SAMN05444405_108153</name>
</gene>
<dbReference type="GO" id="GO:0046872">
    <property type="term" value="F:metal ion binding"/>
    <property type="evidence" value="ECO:0007669"/>
    <property type="project" value="InterPro"/>
</dbReference>
<evidence type="ECO:0000313" key="3">
    <source>
        <dbReference type="Proteomes" id="UP000184509"/>
    </source>
</evidence>
<dbReference type="PROSITE" id="PS50846">
    <property type="entry name" value="HMA_2"/>
    <property type="match status" value="1"/>
</dbReference>
<keyword evidence="3" id="KW-1185">Reference proteome</keyword>
<dbReference type="InterPro" id="IPR036163">
    <property type="entry name" value="HMA_dom_sf"/>
</dbReference>
<evidence type="ECO:0000313" key="2">
    <source>
        <dbReference type="EMBL" id="SHF43293.1"/>
    </source>
</evidence>
<dbReference type="EMBL" id="FQTV01000008">
    <property type="protein sequence ID" value="SHF43293.1"/>
    <property type="molecule type" value="Genomic_DNA"/>
</dbReference>
<dbReference type="RefSeq" id="WP_073401500.1">
    <property type="nucleotide sequence ID" value="NZ_FQTV01000008.1"/>
</dbReference>
<proteinExistence type="predicted"/>
<dbReference type="STRING" id="1297750.SAMN05444405_108153"/>
<accession>A0A1M5BL34</accession>
<protein>
    <submittedName>
        <fullName evidence="2">Copper chaperone CopZ</fullName>
    </submittedName>
</protein>
<dbReference type="SUPFAM" id="SSF55008">
    <property type="entry name" value="HMA, heavy metal-associated domain"/>
    <property type="match status" value="1"/>
</dbReference>
<dbReference type="CDD" id="cd00371">
    <property type="entry name" value="HMA"/>
    <property type="match status" value="1"/>
</dbReference>
<name>A0A1M5BL34_9BACE</name>
<feature type="domain" description="HMA" evidence="1">
    <location>
        <begin position="1"/>
        <end position="66"/>
    </location>
</feature>
<evidence type="ECO:0000259" key="1">
    <source>
        <dbReference type="PROSITE" id="PS50846"/>
    </source>
</evidence>
<reference evidence="2 3" key="1">
    <citation type="submission" date="2016-11" db="EMBL/GenBank/DDBJ databases">
        <authorList>
            <person name="Jaros S."/>
            <person name="Januszkiewicz K."/>
            <person name="Wedrychowicz H."/>
        </authorList>
    </citation>
    <scope>NUCLEOTIDE SEQUENCE [LARGE SCALE GENOMIC DNA]</scope>
    <source>
        <strain evidence="2 3">DSM 26991</strain>
    </source>
</reference>